<evidence type="ECO:0000256" key="1">
    <source>
        <dbReference type="SAM" id="MobiDB-lite"/>
    </source>
</evidence>
<dbReference type="EMBL" id="CP017599">
    <property type="protein sequence ID" value="AOX03054.1"/>
    <property type="molecule type" value="Genomic_DNA"/>
</dbReference>
<evidence type="ECO:0000313" key="3">
    <source>
        <dbReference type="Proteomes" id="UP000177870"/>
    </source>
</evidence>
<accession>A0A1D8TZR4</accession>
<dbReference type="Proteomes" id="UP000177870">
    <property type="component" value="Chromosome"/>
</dbReference>
<organism evidence="2 3">
    <name type="scientific">Moorena producens PAL-8-15-08-1</name>
    <dbReference type="NCBI Taxonomy" id="1458985"/>
    <lineage>
        <taxon>Bacteria</taxon>
        <taxon>Bacillati</taxon>
        <taxon>Cyanobacteriota</taxon>
        <taxon>Cyanophyceae</taxon>
        <taxon>Coleofasciculales</taxon>
        <taxon>Coleofasciculaceae</taxon>
        <taxon>Moorena</taxon>
    </lineage>
</organism>
<proteinExistence type="predicted"/>
<sequence>MNSNNLLELLQTGFRASLGATASFVETLQDPDKREESLAQFQSDLNQQMTEWAEKGETTELEARRFIEQMWNQPGNPVGSPTTGTSSDPAPPSSSNPVESNAQDDIEELTTQLADLRKELEELRKSDSNS</sequence>
<protein>
    <submittedName>
        <fullName evidence="2">Uncharacterized protein</fullName>
    </submittedName>
</protein>
<gene>
    <name evidence="2" type="ORF">BJP34_29645</name>
</gene>
<dbReference type="KEGG" id="mpro:BJP34_29645"/>
<dbReference type="AlphaFoldDB" id="A0A1D8TZR4"/>
<evidence type="ECO:0000313" key="2">
    <source>
        <dbReference type="EMBL" id="AOX03054.1"/>
    </source>
</evidence>
<feature type="region of interest" description="Disordered" evidence="1">
    <location>
        <begin position="68"/>
        <end position="107"/>
    </location>
</feature>
<feature type="compositionally biased region" description="Low complexity" evidence="1">
    <location>
        <begin position="74"/>
        <end position="88"/>
    </location>
</feature>
<name>A0A1D8TZR4_9CYAN</name>
<dbReference type="OrthoDB" id="560634at2"/>
<dbReference type="RefSeq" id="WP_070395447.1">
    <property type="nucleotide sequence ID" value="NZ_CP017599.1"/>
</dbReference>
<dbReference type="STRING" id="1458985.BJP34_29645"/>
<reference evidence="3" key="1">
    <citation type="submission" date="2016-10" db="EMBL/GenBank/DDBJ databases">
        <title>Comparative genomics uncovers the prolific and rare metabolic potential of the cyanobacterial genus Moorea.</title>
        <authorList>
            <person name="Leao T."/>
            <person name="Castelao G."/>
            <person name="Korobeynikov A."/>
            <person name="Monroe E.A."/>
            <person name="Podell S."/>
            <person name="Glukhov E."/>
            <person name="Allen E."/>
            <person name="Gerwick W.H."/>
            <person name="Gerwick L."/>
        </authorList>
    </citation>
    <scope>NUCLEOTIDE SEQUENCE [LARGE SCALE GENOMIC DNA]</scope>
    <source>
        <strain evidence="3">PAL-8-15-08-1</strain>
    </source>
</reference>